<evidence type="ECO:0008006" key="4">
    <source>
        <dbReference type="Google" id="ProtNLM"/>
    </source>
</evidence>
<keyword evidence="1" id="KW-1133">Transmembrane helix</keyword>
<dbReference type="KEGG" id="vg:23461788"/>
<dbReference type="RefSeq" id="YP_009119106.1">
    <property type="nucleotide sequence ID" value="NC_026440.1"/>
</dbReference>
<sequence length="882" mass="95846">MDLCCVCVRVSFYRIGRGGFALGFFCRHLCSCEQRERAGRDQRAHLASALADRRGTKTEGKKNRPCACATGAAKEERKREEEITTVGPQAHAAVCMDPSWWLFGLLWSVLVSCATYALLVVHMGIDDHRGDHHYRGNDVNMADDPHVEHAHSATCSDLSPPPPPPPLPPLTLTDLPPEMHVHILSFVDPRGVIAYVGAARALRVLGHRQALALRPLAAIGECLCGCDEIDWGPRADHLDSAVAMGCSLECYPLHFRRLLAYGGLDDARVLYRRLEAFMLPAFIHLGERESRWALASWLLCHALCNEMASARGGEAAAALAHEVAGTCVFHEYIEYIEDPICIGEAIERGHRACAKACLDWRGTKADAIWDLRMASVLYNAWRARSNPLALDRLAARCQAVCELNPHVFADAEAVRSQIIGWNNTSRRGTIKADAFAVIARHVPGLRAIGLVHSHVRLWDHHEERALVEALVCGRWGDADGLCARASDAMARGGPQAKEKIRRAIMEIAELHLHRHVVYVADASVGTNTLAILTRHLPHDWGESLRTILFGECVRRRACSPCSAVLHVEHLAYLNRPSFKDRNVCAALWPSPRKHAQSIRWSRARALALLRHESVRWPVRAALTAAAYGDMEVLDVLAPERAATEEPGLSGSPSWTADVVALLVAAGYIEGAQAMASRYGVDIERVNVAAKVIGLDQAHPYKPCSGLYSADLPRCPLPLSVLLHVPRVGAKSTFIEAIRRGIGTPMHPVDAAHLAATFVGALDGADASHVLKPTTAVGAIDWLCGQTYMRFDAAYVTACASIGATGVVHYLVVRRGVACDIGAVSRALCNRGGHSYSGSGSNDTENGAEVRVPSEAALPPSWIDFMEPALRAAVGAQRAPVGD</sequence>
<keyword evidence="1" id="KW-0812">Transmembrane</keyword>
<keyword evidence="1" id="KW-0472">Membrane</keyword>
<evidence type="ECO:0000313" key="2">
    <source>
        <dbReference type="EMBL" id="AJF96871.1"/>
    </source>
</evidence>
<dbReference type="EMBL" id="KP136319">
    <property type="protein sequence ID" value="AJF96871.1"/>
    <property type="molecule type" value="Genomic_DNA"/>
</dbReference>
<feature type="transmembrane region" description="Helical" evidence="1">
    <location>
        <begin position="100"/>
        <end position="125"/>
    </location>
</feature>
<name>A0A0B5J7W5_9VIRU</name>
<accession>A0A0B5J7W5</accession>
<organism evidence="2 3">
    <name type="scientific">Pandoravirus inopinatum</name>
    <dbReference type="NCBI Taxonomy" id="1605721"/>
    <lineage>
        <taxon>Viruses</taxon>
        <taxon>Pandoravirus</taxon>
    </lineage>
</organism>
<dbReference type="GeneID" id="23461788"/>
<evidence type="ECO:0000256" key="1">
    <source>
        <dbReference type="SAM" id="Phobius"/>
    </source>
</evidence>
<reference evidence="2 3" key="1">
    <citation type="journal article" date="2015" name="Parasitol. Res.">
        <title>Viruses in close associations with free-living amoebae.</title>
        <authorList>
            <person name="Scheid P."/>
        </authorList>
    </citation>
    <scope>NUCLEOTIDE SEQUENCE [LARGE SCALE GENOMIC DNA]</scope>
    <source>
        <strain evidence="2">KlaHel</strain>
    </source>
</reference>
<dbReference type="Proteomes" id="UP000202511">
    <property type="component" value="Segment"/>
</dbReference>
<evidence type="ECO:0000313" key="3">
    <source>
        <dbReference type="Proteomes" id="UP000202511"/>
    </source>
</evidence>
<proteinExistence type="predicted"/>
<protein>
    <recommendedName>
        <fullName evidence="4">F-box domain protein</fullName>
    </recommendedName>
</protein>